<comment type="caution">
    <text evidence="7">The sequence shown here is derived from an EMBL/GenBank/DDBJ whole genome shotgun (WGS) entry which is preliminary data.</text>
</comment>
<feature type="domain" description="RNA polymerase sigma-70 region 2" evidence="5">
    <location>
        <begin position="14"/>
        <end position="69"/>
    </location>
</feature>
<dbReference type="SUPFAM" id="SSF88946">
    <property type="entry name" value="Sigma2 domain of RNA polymerase sigma factors"/>
    <property type="match status" value="1"/>
</dbReference>
<accession>A0ABT4RPA3</accession>
<evidence type="ECO:0000256" key="3">
    <source>
        <dbReference type="ARBA" id="ARBA00023082"/>
    </source>
</evidence>
<evidence type="ECO:0000256" key="2">
    <source>
        <dbReference type="ARBA" id="ARBA00023015"/>
    </source>
</evidence>
<name>A0ABT4RPA3_9ACTN</name>
<dbReference type="SUPFAM" id="SSF88659">
    <property type="entry name" value="Sigma3 and sigma4 domains of RNA polymerase sigma factors"/>
    <property type="match status" value="1"/>
</dbReference>
<dbReference type="InterPro" id="IPR036388">
    <property type="entry name" value="WH-like_DNA-bd_sf"/>
</dbReference>
<dbReference type="PANTHER" id="PTHR30173:SF36">
    <property type="entry name" value="ECF RNA POLYMERASE SIGMA FACTOR SIGJ"/>
    <property type="match status" value="1"/>
</dbReference>
<evidence type="ECO:0000256" key="1">
    <source>
        <dbReference type="ARBA" id="ARBA00010641"/>
    </source>
</evidence>
<keyword evidence="3" id="KW-0731">Sigma factor</keyword>
<reference evidence="7" key="1">
    <citation type="submission" date="2022-10" db="EMBL/GenBank/DDBJ databases">
        <title>The WGS of Solirubrobacter sp. CPCC 204708.</title>
        <authorList>
            <person name="Jiang Z."/>
        </authorList>
    </citation>
    <scope>NUCLEOTIDE SEQUENCE</scope>
    <source>
        <strain evidence="7">CPCC 204708</strain>
    </source>
</reference>
<dbReference type="InterPro" id="IPR052704">
    <property type="entry name" value="ECF_Sigma-70_Domain"/>
</dbReference>
<dbReference type="Gene3D" id="1.10.10.10">
    <property type="entry name" value="Winged helix-like DNA-binding domain superfamily/Winged helix DNA-binding domain"/>
    <property type="match status" value="1"/>
</dbReference>
<dbReference type="Pfam" id="PF04542">
    <property type="entry name" value="Sigma70_r2"/>
    <property type="match status" value="1"/>
</dbReference>
<dbReference type="Proteomes" id="UP001147700">
    <property type="component" value="Unassembled WGS sequence"/>
</dbReference>
<dbReference type="NCBIfam" id="TIGR02937">
    <property type="entry name" value="sigma70-ECF"/>
    <property type="match status" value="1"/>
</dbReference>
<sequence>MSAVSDTDTVSFLHVRHRLVGVARRVLGGPADAEDVVQDAWVRWQESDRSVVRDPTAFLTTTTARLALNVGGSARVRHETDFGASSPEIVDAAADPVRDAERGEAVAHALATVCETLSPTERAVYVLREAFDYPHRRISEVVGLSEANVRQVARRARRRLDGEPHGTADPGTHARLVEAFVAAARTGDLPRLERELAA</sequence>
<dbReference type="RefSeq" id="WP_202953283.1">
    <property type="nucleotide sequence ID" value="NZ_JAPCID010000038.1"/>
</dbReference>
<dbReference type="PANTHER" id="PTHR30173">
    <property type="entry name" value="SIGMA 19 FACTOR"/>
    <property type="match status" value="1"/>
</dbReference>
<evidence type="ECO:0000259" key="5">
    <source>
        <dbReference type="Pfam" id="PF04542"/>
    </source>
</evidence>
<dbReference type="InterPro" id="IPR013325">
    <property type="entry name" value="RNA_pol_sigma_r2"/>
</dbReference>
<gene>
    <name evidence="7" type="ORF">OJ962_23060</name>
</gene>
<keyword evidence="8" id="KW-1185">Reference proteome</keyword>
<evidence type="ECO:0000256" key="4">
    <source>
        <dbReference type="ARBA" id="ARBA00023163"/>
    </source>
</evidence>
<dbReference type="InterPro" id="IPR014284">
    <property type="entry name" value="RNA_pol_sigma-70_dom"/>
</dbReference>
<feature type="domain" description="RNA polymerase sigma factor 70 region 4 type 2" evidence="6">
    <location>
        <begin position="110"/>
        <end position="160"/>
    </location>
</feature>
<evidence type="ECO:0000313" key="8">
    <source>
        <dbReference type="Proteomes" id="UP001147700"/>
    </source>
</evidence>
<dbReference type="Gene3D" id="1.10.1740.10">
    <property type="match status" value="1"/>
</dbReference>
<evidence type="ECO:0000259" key="6">
    <source>
        <dbReference type="Pfam" id="PF08281"/>
    </source>
</evidence>
<keyword evidence="4" id="KW-0804">Transcription</keyword>
<dbReference type="InterPro" id="IPR013324">
    <property type="entry name" value="RNA_pol_sigma_r3/r4-like"/>
</dbReference>
<dbReference type="InterPro" id="IPR013249">
    <property type="entry name" value="RNA_pol_sigma70_r4_t2"/>
</dbReference>
<protein>
    <submittedName>
        <fullName evidence="7">Sigma-70 family RNA polymerase sigma factor</fullName>
    </submittedName>
</protein>
<keyword evidence="2" id="KW-0805">Transcription regulation</keyword>
<comment type="similarity">
    <text evidence="1">Belongs to the sigma-70 factor family. ECF subfamily.</text>
</comment>
<dbReference type="EMBL" id="JAPCID010000038">
    <property type="protein sequence ID" value="MDA0140397.1"/>
    <property type="molecule type" value="Genomic_DNA"/>
</dbReference>
<dbReference type="InterPro" id="IPR007627">
    <property type="entry name" value="RNA_pol_sigma70_r2"/>
</dbReference>
<evidence type="ECO:0000313" key="7">
    <source>
        <dbReference type="EMBL" id="MDA0140397.1"/>
    </source>
</evidence>
<dbReference type="Pfam" id="PF08281">
    <property type="entry name" value="Sigma70_r4_2"/>
    <property type="match status" value="1"/>
</dbReference>
<organism evidence="7 8">
    <name type="scientific">Solirubrobacter deserti</name>
    <dbReference type="NCBI Taxonomy" id="2282478"/>
    <lineage>
        <taxon>Bacteria</taxon>
        <taxon>Bacillati</taxon>
        <taxon>Actinomycetota</taxon>
        <taxon>Thermoleophilia</taxon>
        <taxon>Solirubrobacterales</taxon>
        <taxon>Solirubrobacteraceae</taxon>
        <taxon>Solirubrobacter</taxon>
    </lineage>
</organism>
<proteinExistence type="inferred from homology"/>